<gene>
    <name evidence="1" type="ORF">P153DRAFT_383402</name>
</gene>
<accession>A0A6A6AH67</accession>
<evidence type="ECO:0000313" key="2">
    <source>
        <dbReference type="Proteomes" id="UP000799771"/>
    </source>
</evidence>
<sequence>MNTKLTTPIAPETPIICPVLPRLTPRPRPHSADLCGTSYIPLPDTAELPSSLSPNTQCIYALIQSAIHEDGVKHSTAQNRHPSVSIPFRPNPHAHELATTAVTPLLRHTCIIGHYIHFHMCIYLYQPHHPPIRHNTPHHLPAVSEARFTPRWFTAWDTISRY</sequence>
<evidence type="ECO:0000313" key="1">
    <source>
        <dbReference type="EMBL" id="KAF2131289.1"/>
    </source>
</evidence>
<dbReference type="RefSeq" id="XP_033525676.1">
    <property type="nucleotide sequence ID" value="XM_033670228.1"/>
</dbReference>
<dbReference type="AlphaFoldDB" id="A0A6A6AH67"/>
<organism evidence="1 2">
    <name type="scientific">Dothidotthia symphoricarpi CBS 119687</name>
    <dbReference type="NCBI Taxonomy" id="1392245"/>
    <lineage>
        <taxon>Eukaryota</taxon>
        <taxon>Fungi</taxon>
        <taxon>Dikarya</taxon>
        <taxon>Ascomycota</taxon>
        <taxon>Pezizomycotina</taxon>
        <taxon>Dothideomycetes</taxon>
        <taxon>Pleosporomycetidae</taxon>
        <taxon>Pleosporales</taxon>
        <taxon>Dothidotthiaceae</taxon>
        <taxon>Dothidotthia</taxon>
    </lineage>
</organism>
<proteinExistence type="predicted"/>
<name>A0A6A6AH67_9PLEO</name>
<reference evidence="1" key="1">
    <citation type="journal article" date="2020" name="Stud. Mycol.">
        <title>101 Dothideomycetes genomes: a test case for predicting lifestyles and emergence of pathogens.</title>
        <authorList>
            <person name="Haridas S."/>
            <person name="Albert R."/>
            <person name="Binder M."/>
            <person name="Bloem J."/>
            <person name="Labutti K."/>
            <person name="Salamov A."/>
            <person name="Andreopoulos B."/>
            <person name="Baker S."/>
            <person name="Barry K."/>
            <person name="Bills G."/>
            <person name="Bluhm B."/>
            <person name="Cannon C."/>
            <person name="Castanera R."/>
            <person name="Culley D."/>
            <person name="Daum C."/>
            <person name="Ezra D."/>
            <person name="Gonzalez J."/>
            <person name="Henrissat B."/>
            <person name="Kuo A."/>
            <person name="Liang C."/>
            <person name="Lipzen A."/>
            <person name="Lutzoni F."/>
            <person name="Magnuson J."/>
            <person name="Mondo S."/>
            <person name="Nolan M."/>
            <person name="Ohm R."/>
            <person name="Pangilinan J."/>
            <person name="Park H.-J."/>
            <person name="Ramirez L."/>
            <person name="Alfaro M."/>
            <person name="Sun H."/>
            <person name="Tritt A."/>
            <person name="Yoshinaga Y."/>
            <person name="Zwiers L.-H."/>
            <person name="Turgeon B."/>
            <person name="Goodwin S."/>
            <person name="Spatafora J."/>
            <person name="Crous P."/>
            <person name="Grigoriev I."/>
        </authorList>
    </citation>
    <scope>NUCLEOTIDE SEQUENCE</scope>
    <source>
        <strain evidence="1">CBS 119687</strain>
    </source>
</reference>
<protein>
    <submittedName>
        <fullName evidence="1">Uncharacterized protein</fullName>
    </submittedName>
</protein>
<dbReference type="Proteomes" id="UP000799771">
    <property type="component" value="Unassembled WGS sequence"/>
</dbReference>
<dbReference type="GeneID" id="54410660"/>
<dbReference type="EMBL" id="ML977502">
    <property type="protein sequence ID" value="KAF2131289.1"/>
    <property type="molecule type" value="Genomic_DNA"/>
</dbReference>
<keyword evidence="2" id="KW-1185">Reference proteome</keyword>